<sequence length="143" mass="14918">MLAKTFLYPDRERGVGLVEAMVSIAILAIVTLGIGLVISSSYHTITATEVDVNQQQLGMGIEALGTPLPTTQTYSTSTYSMSIIAPGGGGNPLVTVASSVFLIPNNNLLTLSIGAGTGVTSSTESVQYGVISNVSNQNKWWIP</sequence>
<dbReference type="InterPro" id="IPR012902">
    <property type="entry name" value="N_methyl_site"/>
</dbReference>
<keyword evidence="1" id="KW-0472">Membrane</keyword>
<reference evidence="2 3" key="1">
    <citation type="journal article" date="2011" name="J. Bacteriol.">
        <title>Draft genome of the psychrotolerant acidophile Acidithiobacillus ferrivorans SS3.</title>
        <authorList>
            <person name="Liljeqvist M."/>
            <person name="Valdes J."/>
            <person name="Holmes D.S."/>
            <person name="Dopson M."/>
        </authorList>
    </citation>
    <scope>NUCLEOTIDE SEQUENCE [LARGE SCALE GENOMIC DNA]</scope>
    <source>
        <strain evidence="2 3">SS3</strain>
    </source>
</reference>
<dbReference type="Proteomes" id="UP000009220">
    <property type="component" value="Chromosome"/>
</dbReference>
<evidence type="ECO:0000313" key="3">
    <source>
        <dbReference type="Proteomes" id="UP000009220"/>
    </source>
</evidence>
<accession>G0JLN9</accession>
<dbReference type="KEGG" id="afi:Acife_1967"/>
<dbReference type="Pfam" id="PF07963">
    <property type="entry name" value="N_methyl"/>
    <property type="match status" value="1"/>
</dbReference>
<organism evidence="2 3">
    <name type="scientific">Acidithiobacillus ferrivorans SS3</name>
    <dbReference type="NCBI Taxonomy" id="743299"/>
    <lineage>
        <taxon>Bacteria</taxon>
        <taxon>Pseudomonadati</taxon>
        <taxon>Pseudomonadota</taxon>
        <taxon>Acidithiobacillia</taxon>
        <taxon>Acidithiobacillales</taxon>
        <taxon>Acidithiobacillaceae</taxon>
        <taxon>Acidithiobacillus</taxon>
    </lineage>
</organism>
<evidence type="ECO:0000256" key="1">
    <source>
        <dbReference type="SAM" id="Phobius"/>
    </source>
</evidence>
<dbReference type="AlphaFoldDB" id="G0JLN9"/>
<dbReference type="STRING" id="743299.Acife_1967"/>
<proteinExistence type="predicted"/>
<evidence type="ECO:0000313" key="2">
    <source>
        <dbReference type="EMBL" id="AEM48088.1"/>
    </source>
</evidence>
<dbReference type="RefSeq" id="WP_014029341.1">
    <property type="nucleotide sequence ID" value="NC_015942.1"/>
</dbReference>
<keyword evidence="1" id="KW-1133">Transmembrane helix</keyword>
<keyword evidence="1" id="KW-0812">Transmembrane</keyword>
<dbReference type="EMBL" id="CP002985">
    <property type="protein sequence ID" value="AEM48088.1"/>
    <property type="molecule type" value="Genomic_DNA"/>
</dbReference>
<feature type="transmembrane region" description="Helical" evidence="1">
    <location>
        <begin position="20"/>
        <end position="38"/>
    </location>
</feature>
<protein>
    <submittedName>
        <fullName evidence="2">Uncharacterized protein</fullName>
    </submittedName>
</protein>
<dbReference type="HOGENOM" id="CLU_1801863_0_0_6"/>
<gene>
    <name evidence="2" type="ORF">Acife_1967</name>
</gene>
<name>G0JLN9_9PROT</name>